<evidence type="ECO:0000256" key="1">
    <source>
        <dbReference type="SAM" id="MobiDB-lite"/>
    </source>
</evidence>
<gene>
    <name evidence="2" type="ORF">GQ55_9G432600</name>
</gene>
<evidence type="ECO:0000313" key="2">
    <source>
        <dbReference type="EMBL" id="PUZ40547.1"/>
    </source>
</evidence>
<accession>A0A2T7CB32</accession>
<dbReference type="EMBL" id="CM009757">
    <property type="protein sequence ID" value="PUZ40547.1"/>
    <property type="molecule type" value="Genomic_DNA"/>
</dbReference>
<keyword evidence="3" id="KW-1185">Reference proteome</keyword>
<dbReference type="AlphaFoldDB" id="A0A2T7CB32"/>
<evidence type="ECO:0000313" key="3">
    <source>
        <dbReference type="Proteomes" id="UP000244336"/>
    </source>
</evidence>
<feature type="compositionally biased region" description="Pro residues" evidence="1">
    <location>
        <begin position="32"/>
        <end position="47"/>
    </location>
</feature>
<reference evidence="2 3" key="1">
    <citation type="submission" date="2018-04" db="EMBL/GenBank/DDBJ databases">
        <title>WGS assembly of Panicum hallii var. hallii HAL2.</title>
        <authorList>
            <person name="Lovell J."/>
            <person name="Jenkins J."/>
            <person name="Lowry D."/>
            <person name="Mamidi S."/>
            <person name="Sreedasyam A."/>
            <person name="Weng X."/>
            <person name="Barry K."/>
            <person name="Bonette J."/>
            <person name="Campitelli B."/>
            <person name="Daum C."/>
            <person name="Gordon S."/>
            <person name="Gould B."/>
            <person name="Lipzen A."/>
            <person name="MacQueen A."/>
            <person name="Palacio-Mejia J."/>
            <person name="Plott C."/>
            <person name="Shakirov E."/>
            <person name="Shu S."/>
            <person name="Yoshinaga Y."/>
            <person name="Zane M."/>
            <person name="Rokhsar D."/>
            <person name="Grimwood J."/>
            <person name="Schmutz J."/>
            <person name="Juenger T."/>
        </authorList>
    </citation>
    <scope>NUCLEOTIDE SEQUENCE [LARGE SCALE GENOMIC DNA]</scope>
    <source>
        <strain evidence="3">cv. HAL2</strain>
    </source>
</reference>
<dbReference type="Proteomes" id="UP000244336">
    <property type="component" value="Chromosome 9"/>
</dbReference>
<sequence length="116" mass="12494">MLPWHPAPPIHLPPLLRGRAKALTYRPKSGRSPPPPSDYAHPQPPHLPSACSRPIPCGSPVGIDRSSTVQSFSAGRHCRAPPAFLNGLRPPIPSSEVIQTRSQGEGGTKNFTQNKK</sequence>
<name>A0A2T7CB32_9POAL</name>
<protein>
    <submittedName>
        <fullName evidence="2">Uncharacterized protein</fullName>
    </submittedName>
</protein>
<organism evidence="2 3">
    <name type="scientific">Panicum hallii var. hallii</name>
    <dbReference type="NCBI Taxonomy" id="1504633"/>
    <lineage>
        <taxon>Eukaryota</taxon>
        <taxon>Viridiplantae</taxon>
        <taxon>Streptophyta</taxon>
        <taxon>Embryophyta</taxon>
        <taxon>Tracheophyta</taxon>
        <taxon>Spermatophyta</taxon>
        <taxon>Magnoliopsida</taxon>
        <taxon>Liliopsida</taxon>
        <taxon>Poales</taxon>
        <taxon>Poaceae</taxon>
        <taxon>PACMAD clade</taxon>
        <taxon>Panicoideae</taxon>
        <taxon>Panicodae</taxon>
        <taxon>Paniceae</taxon>
        <taxon>Panicinae</taxon>
        <taxon>Panicum</taxon>
        <taxon>Panicum sect. Panicum</taxon>
    </lineage>
</organism>
<feature type="compositionally biased region" description="Polar residues" evidence="1">
    <location>
        <begin position="96"/>
        <end position="116"/>
    </location>
</feature>
<feature type="region of interest" description="Disordered" evidence="1">
    <location>
        <begin position="20"/>
        <end position="116"/>
    </location>
</feature>
<dbReference type="Gramene" id="PUZ40547">
    <property type="protein sequence ID" value="PUZ40547"/>
    <property type="gene ID" value="GQ55_9G432600"/>
</dbReference>
<proteinExistence type="predicted"/>